<protein>
    <recommendedName>
        <fullName evidence="4">DUF4384 domain-containing protein</fullName>
    </recommendedName>
</protein>
<comment type="caution">
    <text evidence="2">The sequence shown here is derived from an EMBL/GenBank/DDBJ whole genome shotgun (WGS) entry which is preliminary data.</text>
</comment>
<dbReference type="EMBL" id="WVHS01000001">
    <property type="protein sequence ID" value="MXV14389.1"/>
    <property type="molecule type" value="Genomic_DNA"/>
</dbReference>
<keyword evidence="3" id="KW-1185">Reference proteome</keyword>
<dbReference type="Proteomes" id="UP000451233">
    <property type="component" value="Unassembled WGS sequence"/>
</dbReference>
<organism evidence="2 3">
    <name type="scientific">Hufsiella ginkgonis</name>
    <dbReference type="NCBI Taxonomy" id="2695274"/>
    <lineage>
        <taxon>Bacteria</taxon>
        <taxon>Pseudomonadati</taxon>
        <taxon>Bacteroidota</taxon>
        <taxon>Sphingobacteriia</taxon>
        <taxon>Sphingobacteriales</taxon>
        <taxon>Sphingobacteriaceae</taxon>
        <taxon>Hufsiella</taxon>
    </lineage>
</organism>
<sequence>MKNILCLLSIIFLFAGCAPGDDAGNPGDALAGSSVLLLKVDYLTRKFEGGTEQSVMAVSSPSDSIPLRIDYKSPGDFGSIALYFKPDDKLLFSGTMIWMGKGAITYPAAFKPAANYPSGKAISYPGNSRFVYYMQEFKALPKDYTDIWKAVSNLRIVGQYLQAGKKIGLVAYTPSVGFGNPADWDYLVILYK</sequence>
<keyword evidence="1" id="KW-0732">Signal</keyword>
<evidence type="ECO:0000313" key="3">
    <source>
        <dbReference type="Proteomes" id="UP000451233"/>
    </source>
</evidence>
<feature type="signal peptide" evidence="1">
    <location>
        <begin position="1"/>
        <end position="23"/>
    </location>
</feature>
<dbReference type="PROSITE" id="PS51257">
    <property type="entry name" value="PROKAR_LIPOPROTEIN"/>
    <property type="match status" value="1"/>
</dbReference>
<dbReference type="AlphaFoldDB" id="A0A7K1XUE6"/>
<feature type="chain" id="PRO_5029720600" description="DUF4384 domain-containing protein" evidence="1">
    <location>
        <begin position="24"/>
        <end position="192"/>
    </location>
</feature>
<evidence type="ECO:0000313" key="2">
    <source>
        <dbReference type="EMBL" id="MXV14389.1"/>
    </source>
</evidence>
<evidence type="ECO:0008006" key="4">
    <source>
        <dbReference type="Google" id="ProtNLM"/>
    </source>
</evidence>
<evidence type="ECO:0000256" key="1">
    <source>
        <dbReference type="SAM" id="SignalP"/>
    </source>
</evidence>
<reference evidence="2 3" key="1">
    <citation type="submission" date="2019-11" db="EMBL/GenBank/DDBJ databases">
        <title>Pedobacter sp. HMF7056 Genome sequencing and assembly.</title>
        <authorList>
            <person name="Kang H."/>
            <person name="Kim H."/>
            <person name="Joh K."/>
        </authorList>
    </citation>
    <scope>NUCLEOTIDE SEQUENCE [LARGE SCALE GENOMIC DNA]</scope>
    <source>
        <strain evidence="2 3">HMF7056</strain>
    </source>
</reference>
<proteinExistence type="predicted"/>
<name>A0A7K1XUE6_9SPHI</name>
<accession>A0A7K1XUE6</accession>
<dbReference type="RefSeq" id="WP_160905363.1">
    <property type="nucleotide sequence ID" value="NZ_WVHS01000001.1"/>
</dbReference>
<gene>
    <name evidence="2" type="ORF">GS398_03700</name>
</gene>